<evidence type="ECO:0000313" key="1">
    <source>
        <dbReference type="EMBL" id="KAH0759569.1"/>
    </source>
</evidence>
<dbReference type="EMBL" id="JAIVGD010000015">
    <property type="protein sequence ID" value="KAH0759569.1"/>
    <property type="molecule type" value="Genomic_DNA"/>
</dbReference>
<sequence>MEGLFFNLRALHHLLQPALPASDRVFHGRLSYSHGCNLILIQTFSKDISHLFNKQKTIRCHHLLLDLSFNKENTISGQACGVLQGFEFYELH</sequence>
<dbReference type="Proteomes" id="UP000826656">
    <property type="component" value="Unassembled WGS sequence"/>
</dbReference>
<organism evidence="2 3">
    <name type="scientific">Solanum tuberosum</name>
    <name type="common">Potato</name>
    <dbReference type="NCBI Taxonomy" id="4113"/>
    <lineage>
        <taxon>Eukaryota</taxon>
        <taxon>Viridiplantae</taxon>
        <taxon>Streptophyta</taxon>
        <taxon>Embryophyta</taxon>
        <taxon>Tracheophyta</taxon>
        <taxon>Spermatophyta</taxon>
        <taxon>Magnoliopsida</taxon>
        <taxon>eudicotyledons</taxon>
        <taxon>Gunneridae</taxon>
        <taxon>Pentapetalae</taxon>
        <taxon>asterids</taxon>
        <taxon>lamiids</taxon>
        <taxon>Solanales</taxon>
        <taxon>Solanaceae</taxon>
        <taxon>Solanoideae</taxon>
        <taxon>Solaneae</taxon>
        <taxon>Solanum</taxon>
    </lineage>
</organism>
<keyword evidence="3" id="KW-1185">Reference proteome</keyword>
<reference evidence="2 3" key="1">
    <citation type="journal article" date="2021" name="bioRxiv">
        <title>Chromosome-scale and haplotype-resolved genome assembly of a tetraploid potato cultivar.</title>
        <authorList>
            <person name="Sun H."/>
            <person name="Jiao W.-B."/>
            <person name="Krause K."/>
            <person name="Campoy J.A."/>
            <person name="Goel M."/>
            <person name="Folz-Donahue K."/>
            <person name="Kukat C."/>
            <person name="Huettel B."/>
            <person name="Schneeberger K."/>
        </authorList>
    </citation>
    <scope>NUCLEOTIDE SEQUENCE [LARGE SCALE GENOMIC DNA]</scope>
    <source>
        <strain evidence="2">SolTubOtavaFocal</strain>
        <tissue evidence="2">Leaves</tissue>
    </source>
</reference>
<name>A0ABQ7VT41_SOLTU</name>
<gene>
    <name evidence="2" type="ORF">KY290_015651</name>
    <name evidence="1" type="ORF">KY290_023062</name>
</gene>
<evidence type="ECO:0000313" key="2">
    <source>
        <dbReference type="EMBL" id="KAH0771670.1"/>
    </source>
</evidence>
<comment type="caution">
    <text evidence="2">The sequence shown here is derived from an EMBL/GenBank/DDBJ whole genome shotgun (WGS) entry which is preliminary data.</text>
</comment>
<accession>A0ABQ7VT41</accession>
<dbReference type="EMBL" id="JAIVGD010000011">
    <property type="protein sequence ID" value="KAH0771670.1"/>
    <property type="molecule type" value="Genomic_DNA"/>
</dbReference>
<proteinExistence type="predicted"/>
<evidence type="ECO:0000313" key="3">
    <source>
        <dbReference type="Proteomes" id="UP000826656"/>
    </source>
</evidence>
<protein>
    <submittedName>
        <fullName evidence="2">Uncharacterized protein</fullName>
    </submittedName>
</protein>